<name>A0A512ME08_9BACT</name>
<sequence>MPKATPLWKRILRVLGLTTLICGTVVGAVCWLYWDEVERLIQPHWQEFAHGKVLEAASRYGANLPEVDEVRLKLLHEVPTSSSDKSYEPPGSDETYYVIKEKTVTGEEARAIAVLWRHLIWDQGGGAACFQPHHMVEFRNRGKTILESAVCFHCSRVTLPILLRSSTIGVVFGEGIKLPGKPTPYPLEMALDVHLGPYIPPPRKQR</sequence>
<comment type="caution">
    <text evidence="2">The sequence shown here is derived from an EMBL/GenBank/DDBJ whole genome shotgun (WGS) entry which is preliminary data.</text>
</comment>
<dbReference type="Proteomes" id="UP000321577">
    <property type="component" value="Unassembled WGS sequence"/>
</dbReference>
<dbReference type="AlphaFoldDB" id="A0A512ME08"/>
<evidence type="ECO:0000313" key="2">
    <source>
        <dbReference type="EMBL" id="GEP44938.1"/>
    </source>
</evidence>
<gene>
    <name evidence="2" type="ORF">BGE01nite_42290</name>
</gene>
<dbReference type="RefSeq" id="WP_146853364.1">
    <property type="nucleotide sequence ID" value="NZ_BKAG01000038.1"/>
</dbReference>
<reference evidence="2 3" key="1">
    <citation type="submission" date="2019-07" db="EMBL/GenBank/DDBJ databases">
        <title>Whole genome shotgun sequence of Brevifollis gellanilyticus NBRC 108608.</title>
        <authorList>
            <person name="Hosoyama A."/>
            <person name="Uohara A."/>
            <person name="Ohji S."/>
            <person name="Ichikawa N."/>
        </authorList>
    </citation>
    <scope>NUCLEOTIDE SEQUENCE [LARGE SCALE GENOMIC DNA]</scope>
    <source>
        <strain evidence="2 3">NBRC 108608</strain>
    </source>
</reference>
<keyword evidence="1" id="KW-0812">Transmembrane</keyword>
<keyword evidence="1" id="KW-0472">Membrane</keyword>
<feature type="transmembrane region" description="Helical" evidence="1">
    <location>
        <begin position="12"/>
        <end position="34"/>
    </location>
</feature>
<keyword evidence="3" id="KW-1185">Reference proteome</keyword>
<keyword evidence="1" id="KW-1133">Transmembrane helix</keyword>
<evidence type="ECO:0000313" key="3">
    <source>
        <dbReference type="Proteomes" id="UP000321577"/>
    </source>
</evidence>
<dbReference type="EMBL" id="BKAG01000038">
    <property type="protein sequence ID" value="GEP44938.1"/>
    <property type="molecule type" value="Genomic_DNA"/>
</dbReference>
<proteinExistence type="predicted"/>
<organism evidence="2 3">
    <name type="scientific">Brevifollis gellanilyticus</name>
    <dbReference type="NCBI Taxonomy" id="748831"/>
    <lineage>
        <taxon>Bacteria</taxon>
        <taxon>Pseudomonadati</taxon>
        <taxon>Verrucomicrobiota</taxon>
        <taxon>Verrucomicrobiia</taxon>
        <taxon>Verrucomicrobiales</taxon>
        <taxon>Verrucomicrobiaceae</taxon>
    </lineage>
</organism>
<accession>A0A512ME08</accession>
<protein>
    <submittedName>
        <fullName evidence="2">Uncharacterized protein</fullName>
    </submittedName>
</protein>
<evidence type="ECO:0000256" key="1">
    <source>
        <dbReference type="SAM" id="Phobius"/>
    </source>
</evidence>